<dbReference type="Gene3D" id="3.40.50.12780">
    <property type="entry name" value="N-terminal domain of ligase-like"/>
    <property type="match status" value="1"/>
</dbReference>
<dbReference type="GO" id="GO:0005524">
    <property type="term" value="F:ATP binding"/>
    <property type="evidence" value="ECO:0007669"/>
    <property type="project" value="UniProtKB-KW"/>
</dbReference>
<dbReference type="InterPro" id="IPR000873">
    <property type="entry name" value="AMP-dep_synth/lig_dom"/>
</dbReference>
<keyword evidence="12 20" id="KW-1133">Transmembrane helix</keyword>
<feature type="domain" description="AMP-binding enzyme C-terminal" evidence="23">
    <location>
        <begin position="504"/>
        <end position="583"/>
    </location>
</feature>
<evidence type="ECO:0000313" key="24">
    <source>
        <dbReference type="EMBL" id="PUU75102.1"/>
    </source>
</evidence>
<dbReference type="OrthoDB" id="10253869at2759"/>
<name>A0A2T6ZI05_TUBBO</name>
<evidence type="ECO:0000256" key="17">
    <source>
        <dbReference type="ARBA" id="ARBA00060276"/>
    </source>
</evidence>
<evidence type="ECO:0000256" key="12">
    <source>
        <dbReference type="ARBA" id="ARBA00022989"/>
    </source>
</evidence>
<protein>
    <recommendedName>
        <fullName evidence="18">Very long-chain fatty acid transport protein</fullName>
    </recommendedName>
    <alternativeName>
        <fullName evidence="19">Very-long-chain acyl-CoA synthetase</fullName>
    </alternativeName>
</protein>
<dbReference type="Gene3D" id="3.30.300.30">
    <property type="match status" value="1"/>
</dbReference>
<evidence type="ECO:0000256" key="21">
    <source>
        <dbReference type="SAM" id="SignalP"/>
    </source>
</evidence>
<dbReference type="GO" id="GO:0005778">
    <property type="term" value="C:peroxisomal membrane"/>
    <property type="evidence" value="ECO:0007669"/>
    <property type="project" value="UniProtKB-SubCell"/>
</dbReference>
<evidence type="ECO:0000256" key="7">
    <source>
        <dbReference type="ARBA" id="ARBA00022598"/>
    </source>
</evidence>
<comment type="caution">
    <text evidence="24">The sequence shown here is derived from an EMBL/GenBank/DDBJ whole genome shotgun (WGS) entry which is preliminary data.</text>
</comment>
<dbReference type="InterPro" id="IPR025110">
    <property type="entry name" value="AMP-bd_C"/>
</dbReference>
<evidence type="ECO:0000256" key="20">
    <source>
        <dbReference type="SAM" id="Phobius"/>
    </source>
</evidence>
<dbReference type="InterPro" id="IPR020845">
    <property type="entry name" value="AMP-binding_CS"/>
</dbReference>
<dbReference type="Pfam" id="PF13193">
    <property type="entry name" value="AMP-binding_C"/>
    <property type="match status" value="1"/>
</dbReference>
<keyword evidence="14 20" id="KW-0472">Membrane</keyword>
<reference evidence="24 25" key="1">
    <citation type="submission" date="2017-04" db="EMBL/GenBank/DDBJ databases">
        <title>Draft genome sequence of Tuber borchii Vittad., a whitish edible truffle.</title>
        <authorList>
            <consortium name="DOE Joint Genome Institute"/>
            <person name="Murat C."/>
            <person name="Kuo A."/>
            <person name="Barry K.W."/>
            <person name="Clum A."/>
            <person name="Dockter R.B."/>
            <person name="Fauchery L."/>
            <person name="Iotti M."/>
            <person name="Kohler A."/>
            <person name="Labutti K."/>
            <person name="Lindquist E.A."/>
            <person name="Lipzen A."/>
            <person name="Ohm R.A."/>
            <person name="Wang M."/>
            <person name="Grigoriev I.V."/>
            <person name="Zambonelli A."/>
            <person name="Martin F.M."/>
        </authorList>
    </citation>
    <scope>NUCLEOTIDE SEQUENCE [LARGE SCALE GENOMIC DNA]</scope>
    <source>
        <strain evidence="24 25">Tbo3840</strain>
    </source>
</reference>
<evidence type="ECO:0000259" key="23">
    <source>
        <dbReference type="Pfam" id="PF13193"/>
    </source>
</evidence>
<feature type="transmembrane region" description="Helical" evidence="20">
    <location>
        <begin position="265"/>
        <end position="287"/>
    </location>
</feature>
<keyword evidence="11" id="KW-0067">ATP-binding</keyword>
<evidence type="ECO:0000256" key="2">
    <source>
        <dbReference type="ARBA" id="ARBA00004585"/>
    </source>
</evidence>
<dbReference type="GO" id="GO:0044539">
    <property type="term" value="P:long-chain fatty acid import into cell"/>
    <property type="evidence" value="ECO:0007669"/>
    <property type="project" value="TreeGrafter"/>
</dbReference>
<evidence type="ECO:0000256" key="15">
    <source>
        <dbReference type="ARBA" id="ARBA00023140"/>
    </source>
</evidence>
<evidence type="ECO:0000256" key="10">
    <source>
        <dbReference type="ARBA" id="ARBA00022741"/>
    </source>
</evidence>
<evidence type="ECO:0000256" key="13">
    <source>
        <dbReference type="ARBA" id="ARBA00023055"/>
    </source>
</evidence>
<dbReference type="EMBL" id="NESQ01000251">
    <property type="protein sequence ID" value="PUU75102.1"/>
    <property type="molecule type" value="Genomic_DNA"/>
</dbReference>
<keyword evidence="9 20" id="KW-0812">Transmembrane</keyword>
<evidence type="ECO:0000256" key="3">
    <source>
        <dbReference type="ARBA" id="ARBA00004651"/>
    </source>
</evidence>
<evidence type="ECO:0000256" key="4">
    <source>
        <dbReference type="ARBA" id="ARBA00006432"/>
    </source>
</evidence>
<dbReference type="InterPro" id="IPR042099">
    <property type="entry name" value="ANL_N_sf"/>
</dbReference>
<comment type="similarity">
    <text evidence="4">Belongs to the ATP-dependent AMP-binding enzyme family.</text>
</comment>
<dbReference type="GO" id="GO:0004467">
    <property type="term" value="F:long-chain fatty acid-CoA ligase activity"/>
    <property type="evidence" value="ECO:0007669"/>
    <property type="project" value="TreeGrafter"/>
</dbReference>
<feature type="transmembrane region" description="Helical" evidence="20">
    <location>
        <begin position="233"/>
        <end position="253"/>
    </location>
</feature>
<evidence type="ECO:0000256" key="16">
    <source>
        <dbReference type="ARBA" id="ARBA00051585"/>
    </source>
</evidence>
<dbReference type="InterPro" id="IPR045851">
    <property type="entry name" value="AMP-bd_C_sf"/>
</dbReference>
<dbReference type="GO" id="GO:0005324">
    <property type="term" value="F:long-chain fatty acid transmembrane transporter activity"/>
    <property type="evidence" value="ECO:0007669"/>
    <property type="project" value="TreeGrafter"/>
</dbReference>
<dbReference type="GO" id="GO:0009898">
    <property type="term" value="C:cytoplasmic side of plasma membrane"/>
    <property type="evidence" value="ECO:0007669"/>
    <property type="project" value="TreeGrafter"/>
</dbReference>
<comment type="subcellular location">
    <subcellularLocation>
        <location evidence="3">Cell membrane</location>
        <topology evidence="3">Multi-pass membrane protein</topology>
    </subcellularLocation>
    <subcellularLocation>
        <location evidence="1">Lipid droplet</location>
    </subcellularLocation>
    <subcellularLocation>
        <location evidence="2">Peroxisome membrane</location>
        <topology evidence="2">Multi-pass membrane protein</topology>
    </subcellularLocation>
</comment>
<keyword evidence="13" id="KW-0445">Lipid transport</keyword>
<evidence type="ECO:0000256" key="5">
    <source>
        <dbReference type="ARBA" id="ARBA00022448"/>
    </source>
</evidence>
<evidence type="ECO:0000256" key="9">
    <source>
        <dbReference type="ARBA" id="ARBA00022692"/>
    </source>
</evidence>
<keyword evidence="15" id="KW-0576">Peroxisome</keyword>
<keyword evidence="5" id="KW-0813">Transport</keyword>
<dbReference type="GO" id="GO:0005811">
    <property type="term" value="C:lipid droplet"/>
    <property type="evidence" value="ECO:0007669"/>
    <property type="project" value="UniProtKB-SubCell"/>
</dbReference>
<evidence type="ECO:0000256" key="1">
    <source>
        <dbReference type="ARBA" id="ARBA00004502"/>
    </source>
</evidence>
<evidence type="ECO:0000259" key="22">
    <source>
        <dbReference type="Pfam" id="PF00501"/>
    </source>
</evidence>
<evidence type="ECO:0000256" key="19">
    <source>
        <dbReference type="ARBA" id="ARBA00078285"/>
    </source>
</evidence>
<gene>
    <name evidence="24" type="ORF">B9Z19DRAFT_1091158</name>
</gene>
<keyword evidence="21" id="KW-0732">Signal</keyword>
<evidence type="ECO:0000313" key="25">
    <source>
        <dbReference type="Proteomes" id="UP000244722"/>
    </source>
</evidence>
<evidence type="ECO:0000256" key="18">
    <source>
        <dbReference type="ARBA" id="ARBA00068795"/>
    </source>
</evidence>
<keyword evidence="25" id="KW-1185">Reference proteome</keyword>
<dbReference type="AlphaFoldDB" id="A0A2T6ZI05"/>
<feature type="domain" description="AMP-dependent synthetase/ligase" evidence="22">
    <location>
        <begin position="66"/>
        <end position="384"/>
    </location>
</feature>
<comment type="catalytic activity">
    <reaction evidence="16">
        <text>a very long-chain fatty acid + ATP + CoA = a very long-chain fatty acyl-CoA + AMP + diphosphate</text>
        <dbReference type="Rhea" id="RHEA:54536"/>
        <dbReference type="ChEBI" id="CHEBI:30616"/>
        <dbReference type="ChEBI" id="CHEBI:33019"/>
        <dbReference type="ChEBI" id="CHEBI:57287"/>
        <dbReference type="ChEBI" id="CHEBI:58950"/>
        <dbReference type="ChEBI" id="CHEBI:138261"/>
        <dbReference type="ChEBI" id="CHEBI:456215"/>
    </reaction>
</comment>
<proteinExistence type="inferred from homology"/>
<dbReference type="Proteomes" id="UP000244722">
    <property type="component" value="Unassembled WGS sequence"/>
</dbReference>
<accession>A0A2T6ZI05</accession>
<dbReference type="FunFam" id="3.40.50.12780:FF:000019">
    <property type="entry name" value="Long-chain fatty acid transporter"/>
    <property type="match status" value="1"/>
</dbReference>
<organism evidence="24 25">
    <name type="scientific">Tuber borchii</name>
    <name type="common">White truffle</name>
    <dbReference type="NCBI Taxonomy" id="42251"/>
    <lineage>
        <taxon>Eukaryota</taxon>
        <taxon>Fungi</taxon>
        <taxon>Dikarya</taxon>
        <taxon>Ascomycota</taxon>
        <taxon>Pezizomycotina</taxon>
        <taxon>Pezizomycetes</taxon>
        <taxon>Pezizales</taxon>
        <taxon>Tuberaceae</taxon>
        <taxon>Tuber</taxon>
    </lineage>
</organism>
<keyword evidence="10" id="KW-0547">Nucleotide-binding</keyword>
<dbReference type="Pfam" id="PF00501">
    <property type="entry name" value="AMP-binding"/>
    <property type="match status" value="1"/>
</dbReference>
<keyword evidence="8" id="KW-0551">Lipid droplet</keyword>
<dbReference type="PANTHER" id="PTHR43107:SF15">
    <property type="entry name" value="FATTY ACID TRANSPORT PROTEIN 3, ISOFORM A"/>
    <property type="match status" value="1"/>
</dbReference>
<evidence type="ECO:0000256" key="6">
    <source>
        <dbReference type="ARBA" id="ARBA00022475"/>
    </source>
</evidence>
<evidence type="ECO:0000256" key="11">
    <source>
        <dbReference type="ARBA" id="ARBA00022840"/>
    </source>
</evidence>
<dbReference type="PROSITE" id="PS00455">
    <property type="entry name" value="AMP_BINDING"/>
    <property type="match status" value="1"/>
</dbReference>
<evidence type="ECO:0000256" key="8">
    <source>
        <dbReference type="ARBA" id="ARBA00022677"/>
    </source>
</evidence>
<feature type="chain" id="PRO_5015396008" description="Very long-chain fatty acid transport protein" evidence="21">
    <location>
        <begin position="21"/>
        <end position="632"/>
    </location>
</feature>
<feature type="signal peptide" evidence="21">
    <location>
        <begin position="1"/>
        <end position="20"/>
    </location>
</feature>
<keyword evidence="6" id="KW-1003">Cell membrane</keyword>
<dbReference type="SUPFAM" id="SSF56801">
    <property type="entry name" value="Acetyl-CoA synthetase-like"/>
    <property type="match status" value="1"/>
</dbReference>
<dbReference type="PANTHER" id="PTHR43107">
    <property type="entry name" value="LONG-CHAIN FATTY ACID TRANSPORT PROTEIN"/>
    <property type="match status" value="1"/>
</dbReference>
<sequence length="632" mass="70583">MAPPLALLAAALPLLSYLDAKHQLTYDYAMISSMLYARIRCTLLERRGRLCPFYCIEEHALSPADCGRLFLIYQGREYSYKEGYELALKYAAWLRERCNVQRNEIIAIDFMNKPAMIWILLGLWALGAKPALINYNLEGDRLVHCVKISTARLMLIDAEVKKVLEGAEGEETRRKLETAGTSLEIIIFDEATERVVETWKGFRPGDEERDGVKLPDMALLIYTSGTTGMPKGAIVSFLKLLYAGCFVSAWVGLKKSDKFYTCMPLYHTAATILGLVTTMTVGSTLVLGHKFSTKTFWPEVRSSQATVIQYVGETCRYLLAAPPSPDDKDNNVKIAFGNGLRPDVWVRFKERFGIPTIAEFYASTEGTSGSWNLQKGEWGVGAVGRNGSILSLLLGGGVKIARMDAENTELFRDGNGFCIQCDYDEAGEVLWKLDPNDIGTSYQGYFQNPKASGEKVIRDVFQKGDAYFRTGDLQKRTRDGLWYFMDRIGDSYRWKSENVSASEVSDVFGLHPAIVEASVYGVALPNHDGRCGCAAIVISPPTSDDEVLQELSKWVTKLPRFARPIFVRVVKAPGGLEKTGNYKLIKGRLRDEGVDLEKVGIVGDVLWWLKNDEYVPFGKRDWEGIVGGKVKL</sequence>
<keyword evidence="7" id="KW-0436">Ligase</keyword>
<comment type="function">
    <text evidence="17">Acyl-CoA synthetase required for both the import of long chain fatty acids (LCFAs) (C14-C18) and the activation very long chain fatty acids (VLCFAs) (C20-C26) by esterification of the fatty acids into metabolically active CoA-thioesters for subsequent degradation or incorporation into phospholipids. The transport and fatty acyl-CoA synthetase activities are genetically separable and are thus independent activities. Esterifies VLCFAs in the peroxisome matrix. The VLCFAs are actively transported into peroxisomes by a PXA1-PXA2 heterodimeric transporter in the peroxisomal membrane.</text>
</comment>
<dbReference type="STRING" id="42251.A0A2T6ZI05"/>
<evidence type="ECO:0000256" key="14">
    <source>
        <dbReference type="ARBA" id="ARBA00023136"/>
    </source>
</evidence>